<feature type="transmembrane region" description="Helical" evidence="4">
    <location>
        <begin position="96"/>
        <end position="114"/>
    </location>
</feature>
<protein>
    <submittedName>
        <fullName evidence="6">Major facilitator superfamily MFS_1</fullName>
    </submittedName>
</protein>
<dbReference type="KEGG" id="stq:Spith_0765"/>
<feature type="transmembrane region" description="Helical" evidence="4">
    <location>
        <begin position="120"/>
        <end position="143"/>
    </location>
</feature>
<dbReference type="HOGENOM" id="CLU_001265_10_13_12"/>
<dbReference type="InterPro" id="IPR052714">
    <property type="entry name" value="MFS_Exporter"/>
</dbReference>
<feature type="transmembrane region" description="Helical" evidence="4">
    <location>
        <begin position="353"/>
        <end position="376"/>
    </location>
</feature>
<dbReference type="SUPFAM" id="SSF103473">
    <property type="entry name" value="MFS general substrate transporter"/>
    <property type="match status" value="1"/>
</dbReference>
<dbReference type="Gene3D" id="1.20.1250.20">
    <property type="entry name" value="MFS general substrate transporter like domains"/>
    <property type="match status" value="1"/>
</dbReference>
<dbReference type="Pfam" id="PF07690">
    <property type="entry name" value="MFS_1"/>
    <property type="match status" value="1"/>
</dbReference>
<dbReference type="EMBL" id="CP002903">
    <property type="protein sequence ID" value="AEJ61041.1"/>
    <property type="molecule type" value="Genomic_DNA"/>
</dbReference>
<feature type="transmembrane region" description="Helical" evidence="4">
    <location>
        <begin position="31"/>
        <end position="57"/>
    </location>
</feature>
<proteinExistence type="predicted"/>
<feature type="transmembrane region" description="Helical" evidence="4">
    <location>
        <begin position="155"/>
        <end position="175"/>
    </location>
</feature>
<keyword evidence="3 4" id="KW-0472">Membrane</keyword>
<dbReference type="InterPro" id="IPR020846">
    <property type="entry name" value="MFS_dom"/>
</dbReference>
<feature type="transmembrane region" description="Helical" evidence="4">
    <location>
        <begin position="268"/>
        <end position="286"/>
    </location>
</feature>
<evidence type="ECO:0000256" key="2">
    <source>
        <dbReference type="ARBA" id="ARBA00022989"/>
    </source>
</evidence>
<evidence type="ECO:0000259" key="5">
    <source>
        <dbReference type="PROSITE" id="PS50850"/>
    </source>
</evidence>
<name>G0GB17_WINT7</name>
<evidence type="ECO:0000256" key="3">
    <source>
        <dbReference type="ARBA" id="ARBA00023136"/>
    </source>
</evidence>
<evidence type="ECO:0000256" key="4">
    <source>
        <dbReference type="SAM" id="Phobius"/>
    </source>
</evidence>
<dbReference type="PROSITE" id="PS50850">
    <property type="entry name" value="MFS"/>
    <property type="match status" value="1"/>
</dbReference>
<reference evidence="6 7" key="1">
    <citation type="submission" date="2011-06" db="EMBL/GenBank/DDBJ databases">
        <title>The complete genome of Spirochaeta thermophila DSM 6578.</title>
        <authorList>
            <consortium name="US DOE Joint Genome Institute (JGI-PGF)"/>
            <person name="Lucas S."/>
            <person name="Lapidus A."/>
            <person name="Bruce D."/>
            <person name="Goodwin L."/>
            <person name="Pitluck S."/>
            <person name="Peters L."/>
            <person name="Kyrpides N."/>
            <person name="Mavromatis K."/>
            <person name="Ivanova N."/>
            <person name="Mikailova N."/>
            <person name="Pagani I."/>
            <person name="Chertkov O."/>
            <person name="Detter J.C."/>
            <person name="Tapia R."/>
            <person name="Han C."/>
            <person name="Land M."/>
            <person name="Hauser L."/>
            <person name="Markowitz V."/>
            <person name="Cheng J.-F."/>
            <person name="Hugenholtz P."/>
            <person name="Woyke T."/>
            <person name="Wu D."/>
            <person name="Spring S."/>
            <person name="Merkhoffer B."/>
            <person name="Schneider S."/>
            <person name="Klenk H.-P."/>
            <person name="Eisen J.A."/>
        </authorList>
    </citation>
    <scope>NUCLEOTIDE SEQUENCE [LARGE SCALE GENOMIC DNA]</scope>
    <source>
        <strain evidence="7">ATCC 700085 / DSM 6578 / Z-1203</strain>
    </source>
</reference>
<evidence type="ECO:0000256" key="1">
    <source>
        <dbReference type="ARBA" id="ARBA00022692"/>
    </source>
</evidence>
<organism evidence="6 7">
    <name type="scientific">Winmispira thermophila (strain ATCC 700085 / DSM 6578 / Z-1203)</name>
    <name type="common">Spirochaeta thermophila</name>
    <dbReference type="NCBI Taxonomy" id="869211"/>
    <lineage>
        <taxon>Bacteria</taxon>
        <taxon>Pseudomonadati</taxon>
        <taxon>Spirochaetota</taxon>
        <taxon>Spirochaetia</taxon>
        <taxon>Winmispirales</taxon>
        <taxon>Winmispiraceae</taxon>
        <taxon>Winmispira</taxon>
    </lineage>
</organism>
<feature type="domain" description="Major facilitator superfamily (MFS) profile" evidence="5">
    <location>
        <begin position="31"/>
        <end position="408"/>
    </location>
</feature>
<dbReference type="PANTHER" id="PTHR23531">
    <property type="entry name" value="QUINOLENE RESISTANCE PROTEIN NORA"/>
    <property type="match status" value="1"/>
</dbReference>
<keyword evidence="1 4" id="KW-0812">Transmembrane</keyword>
<dbReference type="PANTHER" id="PTHR23531:SF1">
    <property type="entry name" value="QUINOLENE RESISTANCE PROTEIN NORA"/>
    <property type="match status" value="1"/>
</dbReference>
<feature type="transmembrane region" description="Helical" evidence="4">
    <location>
        <begin position="235"/>
        <end position="256"/>
    </location>
</feature>
<feature type="transmembrane region" description="Helical" evidence="4">
    <location>
        <begin position="382"/>
        <end position="402"/>
    </location>
</feature>
<evidence type="ECO:0000313" key="6">
    <source>
        <dbReference type="EMBL" id="AEJ61041.1"/>
    </source>
</evidence>
<feature type="transmembrane region" description="Helical" evidence="4">
    <location>
        <begin position="181"/>
        <end position="201"/>
    </location>
</feature>
<dbReference type="Proteomes" id="UP000007254">
    <property type="component" value="Chromosome"/>
</dbReference>
<feature type="transmembrane region" description="Helical" evidence="4">
    <location>
        <begin position="293"/>
        <end position="312"/>
    </location>
</feature>
<sequence length="415" mass="43129">MLFLLYNPVSIPNAEVARVKHQIRSSLGGPLFLSAMAVQFLISTSTFMLFTALPLYFQTQGSPKTVAGLSTTLFAIAALLARPLGGVLFDRYDRTLVFHLGVGTLIGATSLMALPAGIPYLLTCRLLQGVGFSLFTTGMGVLLPDFVPQGRVLQAIAIQGLVASLGPALGGPLAVQLLPAGFELVVVTSTLIGIAGMGLAVPTFPRAPSSRDGEGSASSQDLPHRLWSRLFHKEALAPSAFALLLGLSYGAALTFIPGYALTRGIPNGGLFFTSFTLAVVLTRLFFGKVQGDLSLLMSGSFIVSGISFLLLIPLSGYLHLLVSGLLYGAGYGVAFPILNTGALMSAAHHRRGAAASTFFTAMDAGVAVGSLLAGGIAQALGFPAVFLTLGIGLLLGGGVILLPEVRRAGFLHTRE</sequence>
<feature type="transmembrane region" description="Helical" evidence="4">
    <location>
        <begin position="318"/>
        <end position="341"/>
    </location>
</feature>
<keyword evidence="7" id="KW-1185">Reference proteome</keyword>
<gene>
    <name evidence="6" type="ordered locus">Spith_0765</name>
</gene>
<dbReference type="AlphaFoldDB" id="G0GB17"/>
<accession>G0GB17</accession>
<dbReference type="InterPro" id="IPR036259">
    <property type="entry name" value="MFS_trans_sf"/>
</dbReference>
<dbReference type="GO" id="GO:0022857">
    <property type="term" value="F:transmembrane transporter activity"/>
    <property type="evidence" value="ECO:0007669"/>
    <property type="project" value="InterPro"/>
</dbReference>
<dbReference type="InterPro" id="IPR011701">
    <property type="entry name" value="MFS"/>
</dbReference>
<dbReference type="STRING" id="869211.Spith_0765"/>
<evidence type="ECO:0000313" key="7">
    <source>
        <dbReference type="Proteomes" id="UP000007254"/>
    </source>
</evidence>
<keyword evidence="2 4" id="KW-1133">Transmembrane helix</keyword>
<feature type="transmembrane region" description="Helical" evidence="4">
    <location>
        <begin position="69"/>
        <end position="89"/>
    </location>
</feature>